<comment type="caution">
    <text evidence="1">The sequence shown here is derived from an EMBL/GenBank/DDBJ whole genome shotgun (WGS) entry which is preliminary data.</text>
</comment>
<name>A0A821DIB7_9BILA</name>
<evidence type="ECO:0000313" key="2">
    <source>
        <dbReference type="Proteomes" id="UP000663851"/>
    </source>
</evidence>
<evidence type="ECO:0000313" key="1">
    <source>
        <dbReference type="EMBL" id="CAF4622100.1"/>
    </source>
</evidence>
<proteinExistence type="predicted"/>
<accession>A0A821DIB7</accession>
<protein>
    <submittedName>
        <fullName evidence="1">Uncharacterized protein</fullName>
    </submittedName>
</protein>
<sequence length="8" mass="757">PVATANGK</sequence>
<organism evidence="1 2">
    <name type="scientific">Rotaria socialis</name>
    <dbReference type="NCBI Taxonomy" id="392032"/>
    <lineage>
        <taxon>Eukaryota</taxon>
        <taxon>Metazoa</taxon>
        <taxon>Spiralia</taxon>
        <taxon>Gnathifera</taxon>
        <taxon>Rotifera</taxon>
        <taxon>Eurotatoria</taxon>
        <taxon>Bdelloidea</taxon>
        <taxon>Philodinida</taxon>
        <taxon>Philodinidae</taxon>
        <taxon>Rotaria</taxon>
    </lineage>
</organism>
<dbReference type="EMBL" id="CAJOBO010015569">
    <property type="protein sequence ID" value="CAF4622100.1"/>
    <property type="molecule type" value="Genomic_DNA"/>
</dbReference>
<gene>
    <name evidence="1" type="ORF">HFQ381_LOCUS34403</name>
</gene>
<reference evidence="1" key="1">
    <citation type="submission" date="2021-02" db="EMBL/GenBank/DDBJ databases">
        <authorList>
            <person name="Nowell W R."/>
        </authorList>
    </citation>
    <scope>NUCLEOTIDE SEQUENCE</scope>
</reference>
<feature type="non-terminal residue" evidence="1">
    <location>
        <position position="1"/>
    </location>
</feature>
<dbReference type="Proteomes" id="UP000663851">
    <property type="component" value="Unassembled WGS sequence"/>
</dbReference>